<evidence type="ECO:0000313" key="2">
    <source>
        <dbReference type="Proteomes" id="UP000886998"/>
    </source>
</evidence>
<comment type="caution">
    <text evidence="1">The sequence shown here is derived from an EMBL/GenBank/DDBJ whole genome shotgun (WGS) entry which is preliminary data.</text>
</comment>
<keyword evidence="2" id="KW-1185">Reference proteome</keyword>
<sequence>MLVYLIIVQQKFSFKPYKLISRQEAKHDEFRDLINSGSQQSYLLKKTAHEMNLKPIEMKNIIRSVFGGSSLQKQNHRVYEIILQNVNSGFSFDIQVLYEPIICGKIPGINKGI</sequence>
<dbReference type="AlphaFoldDB" id="A0A8X6YJK9"/>
<dbReference type="OrthoDB" id="6433338at2759"/>
<proteinExistence type="predicted"/>
<dbReference type="Proteomes" id="UP000886998">
    <property type="component" value="Unassembled WGS sequence"/>
</dbReference>
<gene>
    <name evidence="1" type="ORF">TNIN_87301</name>
</gene>
<evidence type="ECO:0000313" key="1">
    <source>
        <dbReference type="EMBL" id="GFY72060.1"/>
    </source>
</evidence>
<organism evidence="1 2">
    <name type="scientific">Trichonephila inaurata madagascariensis</name>
    <dbReference type="NCBI Taxonomy" id="2747483"/>
    <lineage>
        <taxon>Eukaryota</taxon>
        <taxon>Metazoa</taxon>
        <taxon>Ecdysozoa</taxon>
        <taxon>Arthropoda</taxon>
        <taxon>Chelicerata</taxon>
        <taxon>Arachnida</taxon>
        <taxon>Araneae</taxon>
        <taxon>Araneomorphae</taxon>
        <taxon>Entelegynae</taxon>
        <taxon>Araneoidea</taxon>
        <taxon>Nephilidae</taxon>
        <taxon>Trichonephila</taxon>
        <taxon>Trichonephila inaurata</taxon>
    </lineage>
</organism>
<reference evidence="1" key="1">
    <citation type="submission" date="2020-08" db="EMBL/GenBank/DDBJ databases">
        <title>Multicomponent nature underlies the extraordinary mechanical properties of spider dragline silk.</title>
        <authorList>
            <person name="Kono N."/>
            <person name="Nakamura H."/>
            <person name="Mori M."/>
            <person name="Yoshida Y."/>
            <person name="Ohtoshi R."/>
            <person name="Malay A.D."/>
            <person name="Moran D.A.P."/>
            <person name="Tomita M."/>
            <person name="Numata K."/>
            <person name="Arakawa K."/>
        </authorList>
    </citation>
    <scope>NUCLEOTIDE SEQUENCE</scope>
</reference>
<protein>
    <submittedName>
        <fullName evidence="1">Uncharacterized protein</fullName>
    </submittedName>
</protein>
<dbReference type="EMBL" id="BMAV01019239">
    <property type="protein sequence ID" value="GFY72060.1"/>
    <property type="molecule type" value="Genomic_DNA"/>
</dbReference>
<accession>A0A8X6YJK9</accession>
<name>A0A8X6YJK9_9ARAC</name>